<dbReference type="FunFam" id="1.20.140.10:FF:000010">
    <property type="entry name" value="Acyl-coenzyme A oxidase"/>
    <property type="match status" value="1"/>
</dbReference>
<dbReference type="PANTHER" id="PTHR10909:SF352">
    <property type="entry name" value="ACYL-COENZYME A OXIDASE-LIKE PROTEIN"/>
    <property type="match status" value="1"/>
</dbReference>
<gene>
    <name evidence="15" type="ORF">GCM10008106_21480</name>
</gene>
<dbReference type="Proteomes" id="UP000642809">
    <property type="component" value="Unassembled WGS sequence"/>
</dbReference>
<evidence type="ECO:0000256" key="8">
    <source>
        <dbReference type="ARBA" id="ARBA00023002"/>
    </source>
</evidence>
<dbReference type="FunFam" id="2.40.110.10:FF:000005">
    <property type="entry name" value="Acyl-coenzyme A oxidase"/>
    <property type="match status" value="1"/>
</dbReference>
<comment type="caution">
    <text evidence="15">The sequence shown here is derived from an EMBL/GenBank/DDBJ whole genome shotgun (WGS) entry which is preliminary data.</text>
</comment>
<feature type="domain" description="Acyl-CoA oxidase/dehydrogenase middle" evidence="12">
    <location>
        <begin position="274"/>
        <end position="383"/>
    </location>
</feature>
<evidence type="ECO:0000256" key="10">
    <source>
        <dbReference type="ARBA" id="ARBA00023140"/>
    </source>
</evidence>
<evidence type="ECO:0000259" key="12">
    <source>
        <dbReference type="Pfam" id="PF02770"/>
    </source>
</evidence>
<feature type="domain" description="Acyl-CoA oxidase C-alpha1" evidence="14">
    <location>
        <begin position="419"/>
        <end position="568"/>
    </location>
</feature>
<dbReference type="InterPro" id="IPR037069">
    <property type="entry name" value="AcylCoA_DH/ox_N_sf"/>
</dbReference>
<dbReference type="SUPFAM" id="SSF56645">
    <property type="entry name" value="Acyl-CoA dehydrogenase NM domain-like"/>
    <property type="match status" value="1"/>
</dbReference>
<feature type="domain" description="Acyl-CoA dehydrogenase/oxidase N-terminal" evidence="13">
    <location>
        <begin position="192"/>
        <end position="266"/>
    </location>
</feature>
<dbReference type="Gene3D" id="2.40.110.10">
    <property type="entry name" value="Butyryl-CoA Dehydrogenase, subunit A, domain 2"/>
    <property type="match status" value="1"/>
</dbReference>
<reference evidence="15" key="2">
    <citation type="submission" date="2020-09" db="EMBL/GenBank/DDBJ databases">
        <authorList>
            <person name="Sun Q."/>
            <person name="Kim S."/>
        </authorList>
    </citation>
    <scope>NUCLEOTIDE SEQUENCE</scope>
    <source>
        <strain evidence="15">KCTC 23224</strain>
    </source>
</reference>
<proteinExistence type="inferred from homology"/>
<evidence type="ECO:0000259" key="14">
    <source>
        <dbReference type="Pfam" id="PF22924"/>
    </source>
</evidence>
<evidence type="ECO:0000256" key="7">
    <source>
        <dbReference type="ARBA" id="ARBA00022832"/>
    </source>
</evidence>
<evidence type="ECO:0000259" key="13">
    <source>
        <dbReference type="Pfam" id="PF02771"/>
    </source>
</evidence>
<keyword evidence="10" id="KW-0576">Peroxisome</keyword>
<dbReference type="GO" id="GO:0071949">
    <property type="term" value="F:FAD binding"/>
    <property type="evidence" value="ECO:0007669"/>
    <property type="project" value="InterPro"/>
</dbReference>
<dbReference type="GO" id="GO:0055088">
    <property type="term" value="P:lipid homeostasis"/>
    <property type="evidence" value="ECO:0007669"/>
    <property type="project" value="TreeGrafter"/>
</dbReference>
<dbReference type="Pfam" id="PF01756">
    <property type="entry name" value="ACOX"/>
    <property type="match status" value="1"/>
</dbReference>
<dbReference type="RefSeq" id="WP_189582038.1">
    <property type="nucleotide sequence ID" value="NZ_BMYF01000012.1"/>
</dbReference>
<sequence length="777" mass="88113">MIHSDIFQDNPKLSIFLPIYYTLWADSVMTTTESKEVEALIHRQYWLSAEEKEWLFEQFNPSNPPKPKLLKNLRKEIKSIPIEQESLTAIGVALAQKYQSDVSYPQDVMADFEFTEQALGLLGKEASYSFKSGHETITNVQHAEQNFNVSALTALLDGSHAELIHRVKTVISDHAFAFREFESLQDQREQTLLWCQELAKQGFGAWAFPKFADGKDDMEGYFAIMETLSYHDLSMVIKFGVQFGLWGMSIFFLGTEKHHRKYLKDVGSLKLPGCFAMTETGHGSNVRGLETTATYNHEKKTFTIHTPNPDARKEYIGNAALHGQKATVFAKLIIDGEDFGVNAFIVPLRDAEGNLVSGVRIEDCGRKMGLNGVDNGVIYFDQVDIPQEDMLDRFSSVNEAGEFESPISSDNRRFFTMLGTLVGGRIGIPRSALAATKTGLTIAIRHGEKRKQFGPEGGEEAPILNYRMHQRRLMPPLATSYALHFGLRYLTDRFLKRSEEDAQEIEALAAGLKAYTTWFTTATLQECREACGGKGYLSENRIDALKNDTDVYTTFEGDNVVLMQLVAKNRLTEFRQEFSDMNMFTIFNYVTHQAKTSITEKNPLIVRNTDKEHLLDMDFHLSAFRYRERAILTSAARRIKRHIDEGMDSFDAFNVVQHHLLNVGQAYIERIILEEFQAAVKETADEGIKAALTQLCQLFALYTIEKNRGWYLEQGYMEGVKTKAIRKEVNQLCWEVRKNALALTDAFAIPESCIAAPIARRNRGSEGKVFKATDEHR</sequence>
<name>A0A8J3G5I6_9BACT</name>
<keyword evidence="9" id="KW-0443">Lipid metabolism</keyword>
<dbReference type="InterPro" id="IPR012258">
    <property type="entry name" value="Acyl-CoA_oxidase"/>
</dbReference>
<dbReference type="EC" id="1.3.3.6" evidence="4"/>
<evidence type="ECO:0000256" key="5">
    <source>
        <dbReference type="ARBA" id="ARBA00022630"/>
    </source>
</evidence>
<protein>
    <recommendedName>
        <fullName evidence="4">acyl-CoA oxidase</fullName>
        <ecNumber evidence="4">1.3.3.6</ecNumber>
    </recommendedName>
</protein>
<feature type="domain" description="Acyl-CoA oxidase C-terminal" evidence="11">
    <location>
        <begin position="618"/>
        <end position="762"/>
    </location>
</feature>
<dbReference type="InterPro" id="IPR002655">
    <property type="entry name" value="Acyl-CoA_oxidase_C"/>
</dbReference>
<dbReference type="Gene3D" id="1.10.540.10">
    <property type="entry name" value="Acyl-CoA dehydrogenase/oxidase, N-terminal domain"/>
    <property type="match status" value="1"/>
</dbReference>
<keyword evidence="8" id="KW-0560">Oxidoreductase</keyword>
<evidence type="ECO:0000313" key="15">
    <source>
        <dbReference type="EMBL" id="GHB40018.1"/>
    </source>
</evidence>
<dbReference type="GO" id="GO:0033540">
    <property type="term" value="P:fatty acid beta-oxidation using acyl-CoA oxidase"/>
    <property type="evidence" value="ECO:0007669"/>
    <property type="project" value="TreeGrafter"/>
</dbReference>
<dbReference type="InterPro" id="IPR036250">
    <property type="entry name" value="AcylCo_DH-like_C"/>
</dbReference>
<dbReference type="Pfam" id="PF02770">
    <property type="entry name" value="Acyl-CoA_dh_M"/>
    <property type="match status" value="1"/>
</dbReference>
<dbReference type="InterPro" id="IPR055060">
    <property type="entry name" value="ACOX_C_alpha1"/>
</dbReference>
<evidence type="ECO:0000256" key="6">
    <source>
        <dbReference type="ARBA" id="ARBA00022827"/>
    </source>
</evidence>
<evidence type="ECO:0000259" key="11">
    <source>
        <dbReference type="Pfam" id="PF01756"/>
    </source>
</evidence>
<dbReference type="AlphaFoldDB" id="A0A8J3G5I6"/>
<dbReference type="EMBL" id="BMYF01000012">
    <property type="protein sequence ID" value="GHB40018.1"/>
    <property type="molecule type" value="Genomic_DNA"/>
</dbReference>
<dbReference type="GO" id="GO:0005504">
    <property type="term" value="F:fatty acid binding"/>
    <property type="evidence" value="ECO:0007669"/>
    <property type="project" value="TreeGrafter"/>
</dbReference>
<dbReference type="InterPro" id="IPR006091">
    <property type="entry name" value="Acyl-CoA_Oxase/DH_mid-dom"/>
</dbReference>
<reference evidence="15" key="1">
    <citation type="journal article" date="2014" name="Int. J. Syst. Evol. Microbiol.">
        <title>Complete genome sequence of Corynebacterium casei LMG S-19264T (=DSM 44701T), isolated from a smear-ripened cheese.</title>
        <authorList>
            <consortium name="US DOE Joint Genome Institute (JGI-PGF)"/>
            <person name="Walter F."/>
            <person name="Albersmeier A."/>
            <person name="Kalinowski J."/>
            <person name="Ruckert C."/>
        </authorList>
    </citation>
    <scope>NUCLEOTIDE SEQUENCE</scope>
    <source>
        <strain evidence="15">KCTC 23224</strain>
    </source>
</reference>
<evidence type="ECO:0000256" key="4">
    <source>
        <dbReference type="ARBA" id="ARBA00012870"/>
    </source>
</evidence>
<dbReference type="InterPro" id="IPR046373">
    <property type="entry name" value="Acyl-CoA_Oxase/DH_mid-dom_sf"/>
</dbReference>
<dbReference type="PANTHER" id="PTHR10909">
    <property type="entry name" value="ELECTRON TRANSPORT OXIDOREDUCTASE"/>
    <property type="match status" value="1"/>
</dbReference>
<comment type="similarity">
    <text evidence="3">Belongs to the acyl-CoA oxidase family.</text>
</comment>
<organism evidence="15 16">
    <name type="scientific">Mongoliitalea lutea</name>
    <dbReference type="NCBI Taxonomy" id="849756"/>
    <lineage>
        <taxon>Bacteria</taxon>
        <taxon>Pseudomonadati</taxon>
        <taxon>Bacteroidota</taxon>
        <taxon>Cytophagia</taxon>
        <taxon>Cytophagales</taxon>
        <taxon>Cyclobacteriaceae</taxon>
        <taxon>Mongoliitalea</taxon>
    </lineage>
</organism>
<keyword evidence="5" id="KW-0285">Flavoprotein</keyword>
<keyword evidence="16" id="KW-1185">Reference proteome</keyword>
<dbReference type="GO" id="GO:0003997">
    <property type="term" value="F:acyl-CoA oxidase activity"/>
    <property type="evidence" value="ECO:0007669"/>
    <property type="project" value="UniProtKB-EC"/>
</dbReference>
<comment type="subcellular location">
    <subcellularLocation>
        <location evidence="2">Peroxisome</location>
    </subcellularLocation>
</comment>
<dbReference type="Gene3D" id="1.20.140.10">
    <property type="entry name" value="Butyryl-CoA Dehydrogenase, subunit A, domain 3"/>
    <property type="match status" value="2"/>
</dbReference>
<dbReference type="Pfam" id="PF22924">
    <property type="entry name" value="ACOX_C_alpha1"/>
    <property type="match status" value="1"/>
</dbReference>
<evidence type="ECO:0000256" key="3">
    <source>
        <dbReference type="ARBA" id="ARBA00006288"/>
    </source>
</evidence>
<dbReference type="FunFam" id="1.20.140.10:FF:000007">
    <property type="entry name" value="Acyl-coenzyme A oxidase"/>
    <property type="match status" value="1"/>
</dbReference>
<dbReference type="InterPro" id="IPR013786">
    <property type="entry name" value="AcylCoA_DH/ox_N"/>
</dbReference>
<keyword evidence="6" id="KW-0274">FAD</keyword>
<accession>A0A8J3G5I6</accession>
<dbReference type="InterPro" id="IPR009100">
    <property type="entry name" value="AcylCoA_DH/oxidase_NM_dom_sf"/>
</dbReference>
<dbReference type="Pfam" id="PF02771">
    <property type="entry name" value="Acyl-CoA_dh_N"/>
    <property type="match status" value="1"/>
</dbReference>
<evidence type="ECO:0000313" key="16">
    <source>
        <dbReference type="Proteomes" id="UP000642809"/>
    </source>
</evidence>
<evidence type="ECO:0000256" key="9">
    <source>
        <dbReference type="ARBA" id="ARBA00023098"/>
    </source>
</evidence>
<dbReference type="PIRSF" id="PIRSF000168">
    <property type="entry name" value="Acyl-CoA_oxidase"/>
    <property type="match status" value="1"/>
</dbReference>
<evidence type="ECO:0000256" key="1">
    <source>
        <dbReference type="ARBA" id="ARBA00001974"/>
    </source>
</evidence>
<evidence type="ECO:0000256" key="2">
    <source>
        <dbReference type="ARBA" id="ARBA00004275"/>
    </source>
</evidence>
<keyword evidence="7" id="KW-0276">Fatty acid metabolism</keyword>
<dbReference type="SUPFAM" id="SSF47203">
    <property type="entry name" value="Acyl-CoA dehydrogenase C-terminal domain-like"/>
    <property type="match status" value="2"/>
</dbReference>
<comment type="cofactor">
    <cofactor evidence="1">
        <name>FAD</name>
        <dbReference type="ChEBI" id="CHEBI:57692"/>
    </cofactor>
</comment>